<comment type="caution">
    <text evidence="2">The sequence shown here is derived from an EMBL/GenBank/DDBJ whole genome shotgun (WGS) entry which is preliminary data.</text>
</comment>
<sequence>TDAVAIQVEKFSQEVSFIGLLKKHLHEQATITSRVIKTKVSEATKIKDYFDFSARLTRLPAHRLLAMLRGKSEGYLRLKIERDPYNND</sequence>
<accession>A0ABU9GUE5</accession>
<feature type="non-terminal residue" evidence="2">
    <location>
        <position position="1"/>
    </location>
</feature>
<dbReference type="InterPro" id="IPR055179">
    <property type="entry name" value="Tex-like_central_region"/>
</dbReference>
<dbReference type="Proteomes" id="UP001369082">
    <property type="component" value="Unassembled WGS sequence"/>
</dbReference>
<evidence type="ECO:0000313" key="3">
    <source>
        <dbReference type="Proteomes" id="UP001369082"/>
    </source>
</evidence>
<protein>
    <submittedName>
        <fullName evidence="2">RNA-binding transcriptional accessory protein</fullName>
    </submittedName>
</protein>
<proteinExistence type="predicted"/>
<evidence type="ECO:0000259" key="1">
    <source>
        <dbReference type="Pfam" id="PF22706"/>
    </source>
</evidence>
<evidence type="ECO:0000313" key="2">
    <source>
        <dbReference type="EMBL" id="MEL0630950.1"/>
    </source>
</evidence>
<keyword evidence="3" id="KW-1185">Reference proteome</keyword>
<feature type="domain" description="Tex-like central region" evidence="1">
    <location>
        <begin position="5"/>
        <end position="83"/>
    </location>
</feature>
<feature type="non-terminal residue" evidence="2">
    <location>
        <position position="88"/>
    </location>
</feature>
<dbReference type="Pfam" id="PF22706">
    <property type="entry name" value="Tex_central_region"/>
    <property type="match status" value="1"/>
</dbReference>
<dbReference type="InterPro" id="IPR023323">
    <property type="entry name" value="Tex-like_dom_sf"/>
</dbReference>
<dbReference type="SUPFAM" id="SSF158832">
    <property type="entry name" value="Tex N-terminal region-like"/>
    <property type="match status" value="1"/>
</dbReference>
<dbReference type="Gene3D" id="1.10.3500.10">
    <property type="entry name" value="Tex N-terminal region-like"/>
    <property type="match status" value="1"/>
</dbReference>
<name>A0ABU9GUE5_9GAMM</name>
<reference evidence="2 3" key="1">
    <citation type="submission" date="2024-02" db="EMBL/GenBank/DDBJ databases">
        <title>Bacteria isolated from the canopy kelp, Nereocystis luetkeana.</title>
        <authorList>
            <person name="Pfister C.A."/>
            <person name="Younker I.T."/>
            <person name="Light S.H."/>
        </authorList>
    </citation>
    <scope>NUCLEOTIDE SEQUENCE [LARGE SCALE GENOMIC DNA]</scope>
    <source>
        <strain evidence="2 3">TI.1.05</strain>
    </source>
</reference>
<dbReference type="EMBL" id="JBAKAZ010000195">
    <property type="protein sequence ID" value="MEL0630950.1"/>
    <property type="molecule type" value="Genomic_DNA"/>
</dbReference>
<organism evidence="2 3">
    <name type="scientific">Psychromonas aquatilis</name>
    <dbReference type="NCBI Taxonomy" id="2005072"/>
    <lineage>
        <taxon>Bacteria</taxon>
        <taxon>Pseudomonadati</taxon>
        <taxon>Pseudomonadota</taxon>
        <taxon>Gammaproteobacteria</taxon>
        <taxon>Alteromonadales</taxon>
        <taxon>Psychromonadaceae</taxon>
        <taxon>Psychromonas</taxon>
    </lineage>
</organism>
<gene>
    <name evidence="2" type="ORF">V6256_15320</name>
</gene>